<keyword evidence="2" id="KW-1185">Reference proteome</keyword>
<dbReference type="EMBL" id="SWFS01000256">
    <property type="protein sequence ID" value="KAA8912385.1"/>
    <property type="molecule type" value="Genomic_DNA"/>
</dbReference>
<dbReference type="Proteomes" id="UP000761534">
    <property type="component" value="Unassembled WGS sequence"/>
</dbReference>
<reference evidence="1" key="1">
    <citation type="journal article" date="2019" name="G3 (Bethesda)">
        <title>Genome Assemblies of Two Rare Opportunistic Yeast Pathogens: Diutina rugosa (syn. Candida rugosa) and Trichomonascus ciferrii (syn. Candida ciferrii).</title>
        <authorList>
            <person name="Mixao V."/>
            <person name="Saus E."/>
            <person name="Hansen A.P."/>
            <person name="Lass-Florl C."/>
            <person name="Gabaldon T."/>
        </authorList>
    </citation>
    <scope>NUCLEOTIDE SEQUENCE</scope>
    <source>
        <strain evidence="1">CBS 4856</strain>
    </source>
</reference>
<gene>
    <name evidence="1" type="ORF">TRICI_003502</name>
</gene>
<dbReference type="VEuPathDB" id="FungiDB:TRICI_003502"/>
<evidence type="ECO:0000313" key="2">
    <source>
        <dbReference type="Proteomes" id="UP000761534"/>
    </source>
</evidence>
<proteinExistence type="predicted"/>
<organism evidence="1 2">
    <name type="scientific">Trichomonascus ciferrii</name>
    <dbReference type="NCBI Taxonomy" id="44093"/>
    <lineage>
        <taxon>Eukaryota</taxon>
        <taxon>Fungi</taxon>
        <taxon>Dikarya</taxon>
        <taxon>Ascomycota</taxon>
        <taxon>Saccharomycotina</taxon>
        <taxon>Dipodascomycetes</taxon>
        <taxon>Dipodascales</taxon>
        <taxon>Trichomonascaceae</taxon>
        <taxon>Trichomonascus</taxon>
        <taxon>Trichomonascus ciferrii complex</taxon>
    </lineage>
</organism>
<protein>
    <submittedName>
        <fullName evidence="1">Uncharacterized protein</fullName>
    </submittedName>
</protein>
<dbReference type="AlphaFoldDB" id="A0A642V4Z9"/>
<evidence type="ECO:0000313" key="1">
    <source>
        <dbReference type="EMBL" id="KAA8912385.1"/>
    </source>
</evidence>
<comment type="caution">
    <text evidence="1">The sequence shown here is derived from an EMBL/GenBank/DDBJ whole genome shotgun (WGS) entry which is preliminary data.</text>
</comment>
<name>A0A642V4Z9_9ASCO</name>
<sequence length="122" mass="13667">MMEFLTWDATLVPAQTKIVAVVIKNEQVSDFIRLVVQLTDRATLTDGQTRAVSKATVFGETAWCLVGLADASQAARTRFLQHPQQQFNMIGQPQIRIGSVRPPGRWNFSMVLEEFTSISEAR</sequence>
<accession>A0A642V4Z9</accession>